<dbReference type="SUPFAM" id="SSF52413">
    <property type="entry name" value="UDP-glucose/GDP-mannose dehydrogenase C-terminal domain"/>
    <property type="match status" value="1"/>
</dbReference>
<evidence type="ECO:0000313" key="2">
    <source>
        <dbReference type="Proteomes" id="UP000022082"/>
    </source>
</evidence>
<sequence length="66" mass="7533">MISYGKNMYDTVIDADDIFHVTEWKKFRMPSWGVTKKAMKEMQVLIDGRNVFSASELGGIAYLKIG</sequence>
<organism evidence="1 2">
    <name type="scientific">Bacteroides fragilis str. S36L11</name>
    <dbReference type="NCBI Taxonomy" id="1339327"/>
    <lineage>
        <taxon>Bacteria</taxon>
        <taxon>Pseudomonadati</taxon>
        <taxon>Bacteroidota</taxon>
        <taxon>Bacteroidia</taxon>
        <taxon>Bacteroidales</taxon>
        <taxon>Bacteroidaceae</taxon>
        <taxon>Bacteroides</taxon>
    </lineage>
</organism>
<dbReference type="Proteomes" id="UP000022082">
    <property type="component" value="Unassembled WGS sequence"/>
</dbReference>
<evidence type="ECO:0000313" key="1">
    <source>
        <dbReference type="EMBL" id="EXZ29955.1"/>
    </source>
</evidence>
<accession>A0A015X7A8</accession>
<dbReference type="AlphaFoldDB" id="A0A015X7A8"/>
<reference evidence="1 2" key="1">
    <citation type="submission" date="2014-02" db="EMBL/GenBank/DDBJ databases">
        <authorList>
            <person name="Sears C."/>
            <person name="Carroll K."/>
            <person name="Sack B.R."/>
            <person name="Qadri F."/>
            <person name="Myers L.L."/>
            <person name="Chung G.-T."/>
            <person name="Escheverria P."/>
            <person name="Fraser C.M."/>
            <person name="Sadzewicz L."/>
            <person name="Shefchek K.A."/>
            <person name="Tallon L."/>
            <person name="Das S.P."/>
            <person name="Daugherty S."/>
            <person name="Mongodin E.F."/>
        </authorList>
    </citation>
    <scope>NUCLEOTIDE SEQUENCE [LARGE SCALE GENOMIC DNA]</scope>
    <source>
        <strain evidence="1 2">S36L11</strain>
    </source>
</reference>
<comment type="caution">
    <text evidence="1">The sequence shown here is derived from an EMBL/GenBank/DDBJ whole genome shotgun (WGS) entry which is preliminary data.</text>
</comment>
<gene>
    <name evidence="1" type="ORF">M136_0737</name>
</gene>
<proteinExistence type="predicted"/>
<dbReference type="PATRIC" id="fig|1339327.3.peg.1401"/>
<dbReference type="EMBL" id="JGDJ01000147">
    <property type="protein sequence ID" value="EXZ29955.1"/>
    <property type="molecule type" value="Genomic_DNA"/>
</dbReference>
<name>A0A015X7A8_BACFG</name>
<protein>
    <submittedName>
        <fullName evidence="1">UDP-glucose/GDP-mannose dehydrogenase family, UDP binding domain protein</fullName>
    </submittedName>
</protein>
<dbReference type="InterPro" id="IPR036220">
    <property type="entry name" value="UDP-Glc/GDP-Man_DH_C_sf"/>
</dbReference>
<dbReference type="Gene3D" id="3.40.50.720">
    <property type="entry name" value="NAD(P)-binding Rossmann-like Domain"/>
    <property type="match status" value="1"/>
</dbReference>